<accession>A0A517DPE0</accession>
<dbReference type="RefSeq" id="WP_144348907.1">
    <property type="nucleotide sequence ID" value="NZ_CP036259.1"/>
</dbReference>
<gene>
    <name evidence="1" type="ORF">SPTER_05050</name>
</gene>
<proteinExistence type="predicted"/>
<sequence length="96" mass="10963">MIGSVPENDESMTCLELIAEILADRAINTYRPDRTPTWESANDKLCRGIDSLPVDFDAREELYTKIDDLHVTISSQMYKHGFSDGVRFIIEILNNK</sequence>
<evidence type="ECO:0000313" key="2">
    <source>
        <dbReference type="Proteomes" id="UP000320776"/>
    </source>
</evidence>
<dbReference type="Proteomes" id="UP000320776">
    <property type="component" value="Chromosome"/>
</dbReference>
<dbReference type="KEGG" id="sted:SPTER_05050"/>
<name>A0A517DPE0_9FIRM</name>
<dbReference type="AlphaFoldDB" id="A0A517DPE0"/>
<dbReference type="EMBL" id="CP036259">
    <property type="protein sequence ID" value="QDR79233.1"/>
    <property type="molecule type" value="Genomic_DNA"/>
</dbReference>
<organism evidence="1 2">
    <name type="scientific">Sporomusa termitida</name>
    <dbReference type="NCBI Taxonomy" id="2377"/>
    <lineage>
        <taxon>Bacteria</taxon>
        <taxon>Bacillati</taxon>
        <taxon>Bacillota</taxon>
        <taxon>Negativicutes</taxon>
        <taxon>Selenomonadales</taxon>
        <taxon>Sporomusaceae</taxon>
        <taxon>Sporomusa</taxon>
    </lineage>
</organism>
<protein>
    <submittedName>
        <fullName evidence="1">Uncharacterized protein</fullName>
    </submittedName>
</protein>
<reference evidence="1 2" key="1">
    <citation type="submission" date="2019-02" db="EMBL/GenBank/DDBJ databases">
        <title>Closed genome of Sporomusa termitida DSM 4440.</title>
        <authorList>
            <person name="Poehlein A."/>
            <person name="Daniel R."/>
        </authorList>
    </citation>
    <scope>NUCLEOTIDE SEQUENCE [LARGE SCALE GENOMIC DNA]</scope>
    <source>
        <strain evidence="1 2">DSM 4440</strain>
    </source>
</reference>
<keyword evidence="2" id="KW-1185">Reference proteome</keyword>
<evidence type="ECO:0000313" key="1">
    <source>
        <dbReference type="EMBL" id="QDR79233.1"/>
    </source>
</evidence>